<dbReference type="SUPFAM" id="SSF52075">
    <property type="entry name" value="Outer arm dynein light chain 1"/>
    <property type="match status" value="1"/>
</dbReference>
<protein>
    <submittedName>
        <fullName evidence="1">Leucine-rich repeat-containing 72 isoform X1</fullName>
    </submittedName>
</protein>
<evidence type="ECO:0000313" key="2">
    <source>
        <dbReference type="Proteomes" id="UP001295444"/>
    </source>
</evidence>
<dbReference type="EMBL" id="OW240915">
    <property type="protein sequence ID" value="CAH2282528.1"/>
    <property type="molecule type" value="Genomic_DNA"/>
</dbReference>
<keyword evidence="2" id="KW-1185">Reference proteome</keyword>
<dbReference type="InterPro" id="IPR042655">
    <property type="entry name" value="LRC72"/>
</dbReference>
<dbReference type="PROSITE" id="PS51450">
    <property type="entry name" value="LRR"/>
    <property type="match status" value="1"/>
</dbReference>
<dbReference type="AlphaFoldDB" id="A0AAD1W136"/>
<proteinExistence type="predicted"/>
<gene>
    <name evidence="1" type="ORF">PECUL_23A013969</name>
</gene>
<accession>A0AAD1W136</accession>
<dbReference type="PANTHER" id="PTHR46759:SF1">
    <property type="entry name" value="LEUCINE-RICH REPEAT-CONTAINING PROTEIN 72"/>
    <property type="match status" value="1"/>
</dbReference>
<dbReference type="InterPro" id="IPR001611">
    <property type="entry name" value="Leu-rich_rpt"/>
</dbReference>
<name>A0AAD1W136_PELCU</name>
<dbReference type="Gene3D" id="3.80.10.10">
    <property type="entry name" value="Ribonuclease Inhibitor"/>
    <property type="match status" value="1"/>
</dbReference>
<dbReference type="PANTHER" id="PTHR46759">
    <property type="entry name" value="LEUCINE-RICH REPEAT-CONTAINING PROTEIN 72"/>
    <property type="match status" value="1"/>
</dbReference>
<dbReference type="Pfam" id="PF14580">
    <property type="entry name" value="LRR_9"/>
    <property type="match status" value="1"/>
</dbReference>
<dbReference type="InterPro" id="IPR032675">
    <property type="entry name" value="LRR_dom_sf"/>
</dbReference>
<dbReference type="Proteomes" id="UP001295444">
    <property type="component" value="Chromosome 04"/>
</dbReference>
<evidence type="ECO:0000313" key="1">
    <source>
        <dbReference type="EMBL" id="CAH2282528.1"/>
    </source>
</evidence>
<sequence>MMSLAIIEDQLHKCGYKTDSDVSELYLGRKGLKEVTDLSRFRMLRYLWLNHNKISKITCLTNVCRLSELYLNNNELCDIAGSLKNLPSLRILMLNDNYLTKLQDTVKELKGMTSLHTLNLFRNPLAQDAGHRLYVIYHLSSVQLLDRENVTHKEREDAFKLFNPEQTAVIQSIGFGRRTDSVLPVRRPLVKSSSASCARMSLGNKNADDQNRYKNRAQDVLQTARQRSVMQYSLLDWSTLPSSSQKYREGQTFQPAQFRTVELR</sequence>
<reference evidence="1" key="1">
    <citation type="submission" date="2022-03" db="EMBL/GenBank/DDBJ databases">
        <authorList>
            <person name="Alioto T."/>
            <person name="Alioto T."/>
            <person name="Gomez Garrido J."/>
        </authorList>
    </citation>
    <scope>NUCLEOTIDE SEQUENCE</scope>
</reference>
<organism evidence="1 2">
    <name type="scientific">Pelobates cultripes</name>
    <name type="common">Western spadefoot toad</name>
    <dbReference type="NCBI Taxonomy" id="61616"/>
    <lineage>
        <taxon>Eukaryota</taxon>
        <taxon>Metazoa</taxon>
        <taxon>Chordata</taxon>
        <taxon>Craniata</taxon>
        <taxon>Vertebrata</taxon>
        <taxon>Euteleostomi</taxon>
        <taxon>Amphibia</taxon>
        <taxon>Batrachia</taxon>
        <taxon>Anura</taxon>
        <taxon>Pelobatoidea</taxon>
        <taxon>Pelobatidae</taxon>
        <taxon>Pelobates</taxon>
    </lineage>
</organism>